<dbReference type="CDD" id="cd00082">
    <property type="entry name" value="HisKA"/>
    <property type="match status" value="1"/>
</dbReference>
<dbReference type="Gene3D" id="3.30.565.10">
    <property type="entry name" value="Histidine kinase-like ATPase, C-terminal domain"/>
    <property type="match status" value="1"/>
</dbReference>
<dbReference type="Proteomes" id="UP000295558">
    <property type="component" value="Unassembled WGS sequence"/>
</dbReference>
<evidence type="ECO:0000313" key="16">
    <source>
        <dbReference type="Proteomes" id="UP000295558"/>
    </source>
</evidence>
<evidence type="ECO:0000256" key="6">
    <source>
        <dbReference type="ARBA" id="ARBA00022692"/>
    </source>
</evidence>
<comment type="subcellular location">
    <subcellularLocation>
        <location evidence="2">Cell membrane</location>
        <topology evidence="2">Multi-pass membrane protein</topology>
    </subcellularLocation>
</comment>
<dbReference type="STRING" id="1265846.PROCOU_03524"/>
<dbReference type="PROSITE" id="PS50109">
    <property type="entry name" value="HIS_KIN"/>
    <property type="match status" value="1"/>
</dbReference>
<dbReference type="RefSeq" id="WP_036069559.1">
    <property type="nucleotide sequence ID" value="NZ_JAARQJ010000002.1"/>
</dbReference>
<dbReference type="EMBL" id="SNZK01000003">
    <property type="protein sequence ID" value="TDR54023.1"/>
    <property type="molecule type" value="Genomic_DNA"/>
</dbReference>
<keyword evidence="12 13" id="KW-0472">Membrane</keyword>
<keyword evidence="6 13" id="KW-0812">Transmembrane</keyword>
<evidence type="ECO:0000256" key="5">
    <source>
        <dbReference type="ARBA" id="ARBA00022679"/>
    </source>
</evidence>
<proteinExistence type="predicted"/>
<dbReference type="GO" id="GO:0005886">
    <property type="term" value="C:plasma membrane"/>
    <property type="evidence" value="ECO:0007669"/>
    <property type="project" value="UniProtKB-SubCell"/>
</dbReference>
<gene>
    <name evidence="15" type="ORF">DFP96_103119</name>
</gene>
<evidence type="ECO:0000256" key="11">
    <source>
        <dbReference type="ARBA" id="ARBA00023012"/>
    </source>
</evidence>
<evidence type="ECO:0000256" key="9">
    <source>
        <dbReference type="ARBA" id="ARBA00022840"/>
    </source>
</evidence>
<keyword evidence="11" id="KW-0902">Two-component regulatory system</keyword>
<feature type="transmembrane region" description="Helical" evidence="13">
    <location>
        <begin position="37"/>
        <end position="57"/>
    </location>
</feature>
<evidence type="ECO:0000256" key="3">
    <source>
        <dbReference type="ARBA" id="ARBA00012438"/>
    </source>
</evidence>
<keyword evidence="16" id="KW-1185">Reference proteome</keyword>
<dbReference type="InterPro" id="IPR050351">
    <property type="entry name" value="BphY/WalK/GraS-like"/>
</dbReference>
<dbReference type="SMART" id="SM00387">
    <property type="entry name" value="HATPase_c"/>
    <property type="match status" value="1"/>
</dbReference>
<evidence type="ECO:0000256" key="12">
    <source>
        <dbReference type="ARBA" id="ARBA00023136"/>
    </source>
</evidence>
<evidence type="ECO:0000256" key="2">
    <source>
        <dbReference type="ARBA" id="ARBA00004651"/>
    </source>
</evidence>
<comment type="catalytic activity">
    <reaction evidence="1">
        <text>ATP + protein L-histidine = ADP + protein N-phospho-L-histidine.</text>
        <dbReference type="EC" id="2.7.13.3"/>
    </reaction>
</comment>
<feature type="domain" description="Histidine kinase" evidence="14">
    <location>
        <begin position="103"/>
        <end position="299"/>
    </location>
</feature>
<protein>
    <recommendedName>
        <fullName evidence="3">histidine kinase</fullName>
        <ecNumber evidence="3">2.7.13.3</ecNumber>
    </recommendedName>
</protein>
<name>A0A4R6ZNG3_9LIST</name>
<sequence length="301" mass="34748">MNFMRKQLGLITVFMLCITIEIGVIWLLLGTAFSLDFLYAMVLPMILFGAYLVYRFFREKGDVPVSMQAERFKGRLEDEQIMYREKILSQELNNQQFIDFMTSWVHDIKTPLTVLALSVDSKQKQQVVQIESKINQMLFYTKYTSFYEDLHLEKVELRMLIEKLLKQYANLFISQKLVVDLKFADMGTILTDKLWASFVIEQIISNALKYAGEGKCIFITTFETETVAGVEIKNTGNPISSSDLPRIFERGYTGRTREFGKSTGMGLFLSKEIIKKLGGEVLVSNESMTTFKVIFKKSFFD</sequence>
<evidence type="ECO:0000256" key="10">
    <source>
        <dbReference type="ARBA" id="ARBA00022989"/>
    </source>
</evidence>
<dbReference type="InterPro" id="IPR036890">
    <property type="entry name" value="HATPase_C_sf"/>
</dbReference>
<evidence type="ECO:0000313" key="15">
    <source>
        <dbReference type="EMBL" id="TDR54023.1"/>
    </source>
</evidence>
<evidence type="ECO:0000256" key="1">
    <source>
        <dbReference type="ARBA" id="ARBA00000085"/>
    </source>
</evidence>
<keyword evidence="10 13" id="KW-1133">Transmembrane helix</keyword>
<evidence type="ECO:0000256" key="13">
    <source>
        <dbReference type="SAM" id="Phobius"/>
    </source>
</evidence>
<evidence type="ECO:0000259" key="14">
    <source>
        <dbReference type="PROSITE" id="PS50109"/>
    </source>
</evidence>
<dbReference type="Pfam" id="PF02518">
    <property type="entry name" value="HATPase_c"/>
    <property type="match status" value="1"/>
</dbReference>
<dbReference type="OrthoDB" id="9780487at2"/>
<accession>A0A4R6ZNG3</accession>
<dbReference type="GO" id="GO:0000155">
    <property type="term" value="F:phosphorelay sensor kinase activity"/>
    <property type="evidence" value="ECO:0007669"/>
    <property type="project" value="InterPro"/>
</dbReference>
<keyword evidence="7" id="KW-0547">Nucleotide-binding</keyword>
<evidence type="ECO:0000256" key="7">
    <source>
        <dbReference type="ARBA" id="ARBA00022741"/>
    </source>
</evidence>
<dbReference type="GO" id="GO:0016036">
    <property type="term" value="P:cellular response to phosphate starvation"/>
    <property type="evidence" value="ECO:0007669"/>
    <property type="project" value="TreeGrafter"/>
</dbReference>
<comment type="caution">
    <text evidence="15">The sequence shown here is derived from an EMBL/GenBank/DDBJ whole genome shotgun (WGS) entry which is preliminary data.</text>
</comment>
<dbReference type="EC" id="2.7.13.3" evidence="3"/>
<keyword evidence="5" id="KW-0808">Transferase</keyword>
<organism evidence="15 16">
    <name type="scientific">Listeria rocourtiae</name>
    <dbReference type="NCBI Taxonomy" id="647910"/>
    <lineage>
        <taxon>Bacteria</taxon>
        <taxon>Bacillati</taxon>
        <taxon>Bacillota</taxon>
        <taxon>Bacilli</taxon>
        <taxon>Bacillales</taxon>
        <taxon>Listeriaceae</taxon>
        <taxon>Listeria</taxon>
    </lineage>
</organism>
<dbReference type="AlphaFoldDB" id="A0A4R6ZNG3"/>
<keyword evidence="9" id="KW-0067">ATP-binding</keyword>
<feature type="transmembrane region" description="Helical" evidence="13">
    <location>
        <begin position="7"/>
        <end position="31"/>
    </location>
</feature>
<keyword evidence="8 15" id="KW-0418">Kinase</keyword>
<dbReference type="GO" id="GO:0005524">
    <property type="term" value="F:ATP binding"/>
    <property type="evidence" value="ECO:0007669"/>
    <property type="project" value="UniProtKB-KW"/>
</dbReference>
<evidence type="ECO:0000256" key="4">
    <source>
        <dbReference type="ARBA" id="ARBA00022475"/>
    </source>
</evidence>
<dbReference type="InterPro" id="IPR003594">
    <property type="entry name" value="HATPase_dom"/>
</dbReference>
<dbReference type="GO" id="GO:0004721">
    <property type="term" value="F:phosphoprotein phosphatase activity"/>
    <property type="evidence" value="ECO:0007669"/>
    <property type="project" value="TreeGrafter"/>
</dbReference>
<keyword evidence="4" id="KW-1003">Cell membrane</keyword>
<evidence type="ECO:0000256" key="8">
    <source>
        <dbReference type="ARBA" id="ARBA00022777"/>
    </source>
</evidence>
<dbReference type="PANTHER" id="PTHR45453">
    <property type="entry name" value="PHOSPHATE REGULON SENSOR PROTEIN PHOR"/>
    <property type="match status" value="1"/>
</dbReference>
<dbReference type="InterPro" id="IPR005467">
    <property type="entry name" value="His_kinase_dom"/>
</dbReference>
<dbReference type="SUPFAM" id="SSF55874">
    <property type="entry name" value="ATPase domain of HSP90 chaperone/DNA topoisomerase II/histidine kinase"/>
    <property type="match status" value="1"/>
</dbReference>
<dbReference type="PANTHER" id="PTHR45453:SF2">
    <property type="entry name" value="HISTIDINE KINASE"/>
    <property type="match status" value="1"/>
</dbReference>
<reference evidence="15 16" key="1">
    <citation type="submission" date="2019-03" db="EMBL/GenBank/DDBJ databases">
        <title>Genomic Encyclopedia of Type Strains, Phase III (KMG-III): the genomes of soil and plant-associated and newly described type strains.</title>
        <authorList>
            <person name="Whitman W."/>
        </authorList>
    </citation>
    <scope>NUCLEOTIDE SEQUENCE [LARGE SCALE GENOMIC DNA]</scope>
    <source>
        <strain evidence="15 16">CECT 7972</strain>
    </source>
</reference>
<dbReference type="InterPro" id="IPR003661">
    <property type="entry name" value="HisK_dim/P_dom"/>
</dbReference>